<evidence type="ECO:0000256" key="4">
    <source>
        <dbReference type="ARBA" id="ARBA00023186"/>
    </source>
</evidence>
<dbReference type="PROSITE" id="PS50198">
    <property type="entry name" value="PPIC_PPIASE_2"/>
    <property type="match status" value="1"/>
</dbReference>
<dbReference type="InterPro" id="IPR046357">
    <property type="entry name" value="PPIase_dom_sf"/>
</dbReference>
<dbReference type="PANTHER" id="PTHR47637">
    <property type="entry name" value="CHAPERONE SURA"/>
    <property type="match status" value="1"/>
</dbReference>
<evidence type="ECO:0000259" key="7">
    <source>
        <dbReference type="PROSITE" id="PS50198"/>
    </source>
</evidence>
<dbReference type="Proteomes" id="UP000298738">
    <property type="component" value="Chromosome"/>
</dbReference>
<dbReference type="Pfam" id="PF13616">
    <property type="entry name" value="Rotamase_3"/>
    <property type="match status" value="1"/>
</dbReference>
<evidence type="ECO:0000256" key="5">
    <source>
        <dbReference type="ARBA" id="ARBA00023235"/>
    </source>
</evidence>
<reference evidence="8 9" key="1">
    <citation type="submission" date="2018-12" db="EMBL/GenBank/DDBJ databases">
        <authorList>
            <person name="Chong R.A."/>
        </authorList>
    </citation>
    <scope>NUCLEOTIDE SEQUENCE [LARGE SCALE GENOMIC DNA]</scope>
    <source>
        <strain evidence="8 9">Hla</strain>
    </source>
</reference>
<dbReference type="InterPro" id="IPR027304">
    <property type="entry name" value="Trigger_fact/SurA_dom_sf"/>
</dbReference>
<dbReference type="InterPro" id="IPR050280">
    <property type="entry name" value="OMP_Chaperone_SurA"/>
</dbReference>
<organism evidence="8 9">
    <name type="scientific">Buchnera aphidicola</name>
    <name type="common">Hyperomyzus lactucae</name>
    <dbReference type="NCBI Taxonomy" id="1241860"/>
    <lineage>
        <taxon>Bacteria</taxon>
        <taxon>Pseudomonadati</taxon>
        <taxon>Pseudomonadota</taxon>
        <taxon>Gammaproteobacteria</taxon>
        <taxon>Enterobacterales</taxon>
        <taxon>Erwiniaceae</taxon>
        <taxon>Buchnera</taxon>
    </lineage>
</organism>
<dbReference type="Gene3D" id="1.10.4030.10">
    <property type="entry name" value="Porin chaperone SurA, peptide-binding domain"/>
    <property type="match status" value="1"/>
</dbReference>
<evidence type="ECO:0000256" key="2">
    <source>
        <dbReference type="ARBA" id="ARBA00022764"/>
    </source>
</evidence>
<evidence type="ECO:0000256" key="3">
    <source>
        <dbReference type="ARBA" id="ARBA00023110"/>
    </source>
</evidence>
<dbReference type="InterPro" id="IPR000297">
    <property type="entry name" value="PPIase_PpiC"/>
</dbReference>
<dbReference type="Pfam" id="PF00639">
    <property type="entry name" value="Rotamase"/>
    <property type="match status" value="1"/>
</dbReference>
<dbReference type="OrthoDB" id="14196at2"/>
<dbReference type="PANTHER" id="PTHR47637:SF1">
    <property type="entry name" value="CHAPERONE SURA"/>
    <property type="match status" value="1"/>
</dbReference>
<name>A0A4D6Y2Z1_9GAMM</name>
<sequence length="427" mass="50941">MKVCIFVIFYIFSSIVYVSAKENKIDNITAIVNDQIILNSDVNQILFLLQKEGKDFRIPWKNNFLKEKIIQKLIIKSLILQEANRMNITVTKEQVNTVIKNICLKKNISVEDLKKNILLHNLNNHFTYDNYIKNIENSLKIKMMQDYEMHKRINISEEEVNVIFKELIRNNKKFQKINLSYVLIPSSQKYSDKKFNNQKILAEKIVTKLKKGYDFEHVYKKFKNKKDFLVKKMFWMHFPDVQKVFSNKLNISEKGQILGPILGNKGFYILKVNDIHNKENIVTDFYIQHCLVKPSAVLTNSESKKHIFNIYEKIKKGVYTFDYAVRNLSHDFYSSKKNGDLGWISKELFDVDLNKKLLYLNKNEISRPIHSRFGWHIIKLINKREVDQFYKFKRKEAYNILLEKKMILEKNNWIKDLKNISYINIIR</sequence>
<dbReference type="InterPro" id="IPR015391">
    <property type="entry name" value="SurA_N"/>
</dbReference>
<dbReference type="SUPFAM" id="SSF109998">
    <property type="entry name" value="Triger factor/SurA peptide-binding domain-like"/>
    <property type="match status" value="1"/>
</dbReference>
<reference evidence="8 9" key="2">
    <citation type="submission" date="2019-05" db="EMBL/GenBank/DDBJ databases">
        <title>Genome evolution of the obligate endosymbiont Buchnera aphidicola.</title>
        <authorList>
            <person name="Moran N.A."/>
        </authorList>
    </citation>
    <scope>NUCLEOTIDE SEQUENCE [LARGE SCALE GENOMIC DNA]</scope>
    <source>
        <strain evidence="8 9">Hla</strain>
    </source>
</reference>
<keyword evidence="5 6" id="KW-0413">Isomerase</keyword>
<keyword evidence="2" id="KW-0574">Periplasm</keyword>
<evidence type="ECO:0000256" key="6">
    <source>
        <dbReference type="PROSITE-ProRule" id="PRU00278"/>
    </source>
</evidence>
<dbReference type="Pfam" id="PF09312">
    <property type="entry name" value="SurA_N"/>
    <property type="match status" value="1"/>
</dbReference>
<dbReference type="SUPFAM" id="SSF54534">
    <property type="entry name" value="FKBP-like"/>
    <property type="match status" value="2"/>
</dbReference>
<feature type="domain" description="PpiC" evidence="7">
    <location>
        <begin position="282"/>
        <end position="382"/>
    </location>
</feature>
<protein>
    <submittedName>
        <fullName evidence="8">Peptidylprolyl isomerase</fullName>
    </submittedName>
</protein>
<keyword evidence="4" id="KW-0143">Chaperone</keyword>
<accession>A0A4D6Y2Z1</accession>
<evidence type="ECO:0000313" key="9">
    <source>
        <dbReference type="Proteomes" id="UP000298738"/>
    </source>
</evidence>
<evidence type="ECO:0000313" key="8">
    <source>
        <dbReference type="EMBL" id="QCI20878.1"/>
    </source>
</evidence>
<evidence type="ECO:0000256" key="1">
    <source>
        <dbReference type="ARBA" id="ARBA00022729"/>
    </source>
</evidence>
<dbReference type="AlphaFoldDB" id="A0A4D6Y2Z1"/>
<keyword evidence="1" id="KW-0732">Signal</keyword>
<dbReference type="Gene3D" id="3.10.50.40">
    <property type="match status" value="2"/>
</dbReference>
<gene>
    <name evidence="8" type="ORF">D9V68_00705</name>
</gene>
<proteinExistence type="predicted"/>
<dbReference type="EMBL" id="CP034876">
    <property type="protein sequence ID" value="QCI20878.1"/>
    <property type="molecule type" value="Genomic_DNA"/>
</dbReference>
<keyword evidence="3 6" id="KW-0697">Rotamase</keyword>
<dbReference type="GO" id="GO:0003755">
    <property type="term" value="F:peptidyl-prolyl cis-trans isomerase activity"/>
    <property type="evidence" value="ECO:0007669"/>
    <property type="project" value="UniProtKB-KW"/>
</dbReference>